<dbReference type="AlphaFoldDB" id="A0A8X8YS36"/>
<keyword evidence="2" id="KW-0812">Transmembrane</keyword>
<reference evidence="4" key="2">
    <citation type="submission" date="2020-08" db="EMBL/GenBank/DDBJ databases">
        <title>Plant Genome Project.</title>
        <authorList>
            <person name="Zhang R.-G."/>
        </authorList>
    </citation>
    <scope>NUCLEOTIDE SEQUENCE</scope>
    <source>
        <strain evidence="4">Huo1</strain>
        <tissue evidence="4">Leaf</tissue>
    </source>
</reference>
<organism evidence="4">
    <name type="scientific">Salvia splendens</name>
    <name type="common">Scarlet sage</name>
    <dbReference type="NCBI Taxonomy" id="180675"/>
    <lineage>
        <taxon>Eukaryota</taxon>
        <taxon>Viridiplantae</taxon>
        <taxon>Streptophyta</taxon>
        <taxon>Embryophyta</taxon>
        <taxon>Tracheophyta</taxon>
        <taxon>Spermatophyta</taxon>
        <taxon>Magnoliopsida</taxon>
        <taxon>eudicotyledons</taxon>
        <taxon>Gunneridae</taxon>
        <taxon>Pentapetalae</taxon>
        <taxon>asterids</taxon>
        <taxon>lamiids</taxon>
        <taxon>Lamiales</taxon>
        <taxon>Lamiaceae</taxon>
        <taxon>Nepetoideae</taxon>
        <taxon>Mentheae</taxon>
        <taxon>Salviinae</taxon>
        <taxon>Salvia</taxon>
        <taxon>Salvia subgen. Calosphace</taxon>
        <taxon>core Calosphace</taxon>
    </lineage>
</organism>
<protein>
    <recommendedName>
        <fullName evidence="3">DUF6821 domain-containing protein</fullName>
    </recommendedName>
</protein>
<feature type="region of interest" description="Disordered" evidence="1">
    <location>
        <begin position="66"/>
        <end position="115"/>
    </location>
</feature>
<dbReference type="EMBL" id="PNBA02000001">
    <property type="protein sequence ID" value="KAG6435226.1"/>
    <property type="molecule type" value="Genomic_DNA"/>
</dbReference>
<dbReference type="InterPro" id="IPR049224">
    <property type="entry name" value="DUF6821"/>
</dbReference>
<dbReference type="PANTHER" id="PTHR33646">
    <property type="entry name" value="GB|AAF00631.1"/>
    <property type="match status" value="1"/>
</dbReference>
<evidence type="ECO:0000313" key="4">
    <source>
        <dbReference type="EMBL" id="KAG6435226.1"/>
    </source>
</evidence>
<keyword evidence="2" id="KW-0472">Membrane</keyword>
<feature type="compositionally biased region" description="Basic and acidic residues" evidence="1">
    <location>
        <begin position="81"/>
        <end position="108"/>
    </location>
</feature>
<evidence type="ECO:0000313" key="5">
    <source>
        <dbReference type="Proteomes" id="UP000298416"/>
    </source>
</evidence>
<dbReference type="InterPro" id="IPR045883">
    <property type="entry name" value="At4g13530-like"/>
</dbReference>
<evidence type="ECO:0000259" key="3">
    <source>
        <dbReference type="Pfam" id="PF20705"/>
    </source>
</evidence>
<keyword evidence="5" id="KW-1185">Reference proteome</keyword>
<keyword evidence="2" id="KW-1133">Transmembrane helix</keyword>
<dbReference type="Proteomes" id="UP000298416">
    <property type="component" value="Unassembled WGS sequence"/>
</dbReference>
<feature type="domain" description="DUF6821" evidence="3">
    <location>
        <begin position="214"/>
        <end position="313"/>
    </location>
</feature>
<accession>A0A8X8YS36</accession>
<dbReference type="PANTHER" id="PTHR33646:SF6">
    <property type="entry name" value="TRANSMEMBRANE PROTEIN"/>
    <property type="match status" value="1"/>
</dbReference>
<evidence type="ECO:0000256" key="1">
    <source>
        <dbReference type="SAM" id="MobiDB-lite"/>
    </source>
</evidence>
<sequence>MDTVEAANEIHGWELLQTNSDTEAAPLTSPDSFDAIDSSALIQANYFASDPHDRCEVLVDDGDSVGYGSPSWNDPRLGDYSLHRPNKEPCEYRPDSSSERSGDQKFGELEGGNGLGFREIEEDAKYEAIEVKGEASKDLGDPGMESVGVDGDSAEISDVSEMSRVDGDSAKISDVSEMSVEGDVDMHADSQVSSDEMNENEGIESGGEVIDVAAGMKNGGGELEKSGVVWWKMPMEFLKYCMMRMNPVWTVPVAAAFLGFVILGRRLYKMKRKSKGLKINVAVDDKKASQVMSRAARLNEAFSVVKLVPVIRPALPSVGSTSSWSVMSIR</sequence>
<comment type="caution">
    <text evidence="4">The sequence shown here is derived from an EMBL/GenBank/DDBJ whole genome shotgun (WGS) entry which is preliminary data.</text>
</comment>
<dbReference type="OrthoDB" id="1931521at2759"/>
<name>A0A8X8YS36_SALSN</name>
<dbReference type="Pfam" id="PF20705">
    <property type="entry name" value="DUF6821"/>
    <property type="match status" value="1"/>
</dbReference>
<proteinExistence type="predicted"/>
<reference evidence="4" key="1">
    <citation type="submission" date="2018-01" db="EMBL/GenBank/DDBJ databases">
        <authorList>
            <person name="Mao J.F."/>
        </authorList>
    </citation>
    <scope>NUCLEOTIDE SEQUENCE</scope>
    <source>
        <strain evidence="4">Huo1</strain>
        <tissue evidence="4">Leaf</tissue>
    </source>
</reference>
<gene>
    <name evidence="4" type="ORF">SASPL_100096</name>
</gene>
<feature type="transmembrane region" description="Helical" evidence="2">
    <location>
        <begin position="248"/>
        <end position="268"/>
    </location>
</feature>
<evidence type="ECO:0000256" key="2">
    <source>
        <dbReference type="SAM" id="Phobius"/>
    </source>
</evidence>